<name>A0A811VCV8_CERCA</name>
<comment type="caution">
    <text evidence="2">The sequence shown here is derived from an EMBL/GenBank/DDBJ whole genome shotgun (WGS) entry which is preliminary data.</text>
</comment>
<keyword evidence="3" id="KW-1185">Reference proteome</keyword>
<dbReference type="OrthoDB" id="5406014at2759"/>
<dbReference type="AlphaFoldDB" id="A0A811VCV8"/>
<reference evidence="2" key="1">
    <citation type="submission" date="2020-11" db="EMBL/GenBank/DDBJ databases">
        <authorList>
            <person name="Whitehead M."/>
        </authorList>
    </citation>
    <scope>NUCLEOTIDE SEQUENCE</scope>
    <source>
        <strain evidence="2">EGII</strain>
    </source>
</reference>
<accession>A0A811VCV8</accession>
<evidence type="ECO:0000256" key="1">
    <source>
        <dbReference type="SAM" id="MobiDB-lite"/>
    </source>
</evidence>
<protein>
    <submittedName>
        <fullName evidence="2">(Mediterranean fruit fly) hypothetical protein</fullName>
    </submittedName>
</protein>
<gene>
    <name evidence="2" type="ORF">CCAP1982_LOCUS20921</name>
</gene>
<feature type="region of interest" description="Disordered" evidence="1">
    <location>
        <begin position="32"/>
        <end position="64"/>
    </location>
</feature>
<dbReference type="EMBL" id="CAJHJT010000056">
    <property type="protein sequence ID" value="CAD7012821.1"/>
    <property type="molecule type" value="Genomic_DNA"/>
</dbReference>
<sequence>MGSNNDIEVLECLTRGRDQSIVTRVIFNRTKRTQNARRESDAPYSILRQRQNREHQSRRDAPETRAFLREALDEVCSDFERTLERTSLRRKKAVSCNERDGGFNGGGAGGLFNGPLSATGYGMASDRNNNHQPMYAMKTDLQPPKLGNAAWLRDNFTRNGYSCNGKRLCYGWAGNC</sequence>
<dbReference type="Proteomes" id="UP000606786">
    <property type="component" value="Unassembled WGS sequence"/>
</dbReference>
<feature type="compositionally biased region" description="Basic and acidic residues" evidence="1">
    <location>
        <begin position="51"/>
        <end position="64"/>
    </location>
</feature>
<evidence type="ECO:0000313" key="3">
    <source>
        <dbReference type="Proteomes" id="UP000606786"/>
    </source>
</evidence>
<evidence type="ECO:0000313" key="2">
    <source>
        <dbReference type="EMBL" id="CAD7012821.1"/>
    </source>
</evidence>
<organism evidence="2 3">
    <name type="scientific">Ceratitis capitata</name>
    <name type="common">Mediterranean fruit fly</name>
    <name type="synonym">Tephritis capitata</name>
    <dbReference type="NCBI Taxonomy" id="7213"/>
    <lineage>
        <taxon>Eukaryota</taxon>
        <taxon>Metazoa</taxon>
        <taxon>Ecdysozoa</taxon>
        <taxon>Arthropoda</taxon>
        <taxon>Hexapoda</taxon>
        <taxon>Insecta</taxon>
        <taxon>Pterygota</taxon>
        <taxon>Neoptera</taxon>
        <taxon>Endopterygota</taxon>
        <taxon>Diptera</taxon>
        <taxon>Brachycera</taxon>
        <taxon>Muscomorpha</taxon>
        <taxon>Tephritoidea</taxon>
        <taxon>Tephritidae</taxon>
        <taxon>Ceratitis</taxon>
        <taxon>Ceratitis</taxon>
    </lineage>
</organism>
<proteinExistence type="predicted"/>